<reference evidence="1 2" key="1">
    <citation type="journal article" date="2022" name="New Phytol.">
        <title>Ecological generalism drives hyperdiversity of secondary metabolite gene clusters in xylarialean endophytes.</title>
        <authorList>
            <person name="Franco M.E.E."/>
            <person name="Wisecaver J.H."/>
            <person name="Arnold A.E."/>
            <person name="Ju Y.M."/>
            <person name="Slot J.C."/>
            <person name="Ahrendt S."/>
            <person name="Moore L.P."/>
            <person name="Eastman K.E."/>
            <person name="Scott K."/>
            <person name="Konkel Z."/>
            <person name="Mondo S.J."/>
            <person name="Kuo A."/>
            <person name="Hayes R.D."/>
            <person name="Haridas S."/>
            <person name="Andreopoulos B."/>
            <person name="Riley R."/>
            <person name="LaButti K."/>
            <person name="Pangilinan J."/>
            <person name="Lipzen A."/>
            <person name="Amirebrahimi M."/>
            <person name="Yan J."/>
            <person name="Adam C."/>
            <person name="Keymanesh K."/>
            <person name="Ng V."/>
            <person name="Louie K."/>
            <person name="Northen T."/>
            <person name="Drula E."/>
            <person name="Henrissat B."/>
            <person name="Hsieh H.M."/>
            <person name="Youens-Clark K."/>
            <person name="Lutzoni F."/>
            <person name="Miadlikowska J."/>
            <person name="Eastwood D.C."/>
            <person name="Hamelin R.C."/>
            <person name="Grigoriev I.V."/>
            <person name="U'Ren J.M."/>
        </authorList>
    </citation>
    <scope>NUCLEOTIDE SEQUENCE [LARGE SCALE GENOMIC DNA]</scope>
    <source>
        <strain evidence="1 2">ER1909</strain>
    </source>
</reference>
<sequence length="369" mass="41677">MSTDTSQTPPTRSESKHVEQDEQKGEHTRIVIDPDGDLCLVVGDEDATAFVVCSKTVARASPVWKRLLFGLFSESLQPSKDSGEEWTVRLPVDNPRSMRLVLNIIHSQFEEVPTSVTFFDYGETGYITFEELFQLTVLTDKYDLTRMLRPWASYWLRDIDERGPLAVEYGGEYGAADMDCLCWVAWELGSEKILTKAIKEITRTYIKTEGSLRWDCYSEKLFTVGREPANLYSFVESHREEIIRKMLGPVNDAVAKLLVTDAKNLICTEVTDLSDRTDCETTMLGAIIRSLNSRFLWPIPNSQEVEISASDLAEFIKQLDSKSRLYGHDCEALPIIKSTIDTTLKAISPTLPDAYIRHLKAQAGKLGID</sequence>
<dbReference type="Proteomes" id="UP001497680">
    <property type="component" value="Unassembled WGS sequence"/>
</dbReference>
<organism evidence="1 2">
    <name type="scientific">Hypoxylon rubiginosum</name>
    <dbReference type="NCBI Taxonomy" id="110542"/>
    <lineage>
        <taxon>Eukaryota</taxon>
        <taxon>Fungi</taxon>
        <taxon>Dikarya</taxon>
        <taxon>Ascomycota</taxon>
        <taxon>Pezizomycotina</taxon>
        <taxon>Sordariomycetes</taxon>
        <taxon>Xylariomycetidae</taxon>
        <taxon>Xylariales</taxon>
        <taxon>Hypoxylaceae</taxon>
        <taxon>Hypoxylon</taxon>
    </lineage>
</organism>
<accession>A0ACC0CQU5</accession>
<protein>
    <submittedName>
        <fullName evidence="1">Uncharacterized protein</fullName>
    </submittedName>
</protein>
<keyword evidence="2" id="KW-1185">Reference proteome</keyword>
<dbReference type="EMBL" id="MU394364">
    <property type="protein sequence ID" value="KAI6082758.1"/>
    <property type="molecule type" value="Genomic_DNA"/>
</dbReference>
<evidence type="ECO:0000313" key="2">
    <source>
        <dbReference type="Proteomes" id="UP001497680"/>
    </source>
</evidence>
<gene>
    <name evidence="1" type="ORF">F4821DRAFT_281501</name>
</gene>
<name>A0ACC0CQU5_9PEZI</name>
<comment type="caution">
    <text evidence="1">The sequence shown here is derived from an EMBL/GenBank/DDBJ whole genome shotgun (WGS) entry which is preliminary data.</text>
</comment>
<evidence type="ECO:0000313" key="1">
    <source>
        <dbReference type="EMBL" id="KAI6082758.1"/>
    </source>
</evidence>
<proteinExistence type="predicted"/>